<organism evidence="2 3">
    <name type="scientific">Acetobacter tropicalis</name>
    <dbReference type="NCBI Taxonomy" id="104102"/>
    <lineage>
        <taxon>Bacteria</taxon>
        <taxon>Pseudomonadati</taxon>
        <taxon>Pseudomonadota</taxon>
        <taxon>Alphaproteobacteria</taxon>
        <taxon>Acetobacterales</taxon>
        <taxon>Acetobacteraceae</taxon>
        <taxon>Acetobacter</taxon>
    </lineage>
</organism>
<comment type="caution">
    <text evidence="2">The sequence shown here is derived from an EMBL/GenBank/DDBJ whole genome shotgun (WGS) entry which is preliminary data.</text>
</comment>
<dbReference type="PATRIC" id="fig|104102.7.peg.3458"/>
<proteinExistence type="predicted"/>
<evidence type="ECO:0000256" key="1">
    <source>
        <dbReference type="SAM" id="MobiDB-lite"/>
    </source>
</evidence>
<dbReference type="Proteomes" id="UP000029448">
    <property type="component" value="Unassembled WGS sequence"/>
</dbReference>
<accession>A0A094ZDP6</accession>
<sequence>MPPRRFLICKADPARERGQRQQGRAPFSSGMKKVRPVLP</sequence>
<reference evidence="2 3" key="1">
    <citation type="submission" date="2014-06" db="EMBL/GenBank/DDBJ databases">
        <title>Functional and comparative genomic analyses of the Drosophila gut microbiota identify candidate symbiosis factors.</title>
        <authorList>
            <person name="Newell P.D."/>
            <person name="Chaston J.M."/>
            <person name="Douglas A.E."/>
        </authorList>
    </citation>
    <scope>NUCLEOTIDE SEQUENCE [LARGE SCALE GENOMIC DNA]</scope>
    <source>
        <strain evidence="2 3">DmCS_006</strain>
    </source>
</reference>
<keyword evidence="3" id="KW-1185">Reference proteome</keyword>
<dbReference type="AlphaFoldDB" id="A0A094ZDP6"/>
<feature type="region of interest" description="Disordered" evidence="1">
    <location>
        <begin position="1"/>
        <end position="39"/>
    </location>
</feature>
<protein>
    <submittedName>
        <fullName evidence="2">Uncharacterized protein</fullName>
    </submittedName>
</protein>
<name>A0A094ZDP6_9PROT</name>
<evidence type="ECO:0000313" key="2">
    <source>
        <dbReference type="EMBL" id="KGB20731.1"/>
    </source>
</evidence>
<evidence type="ECO:0000313" key="3">
    <source>
        <dbReference type="Proteomes" id="UP000029448"/>
    </source>
</evidence>
<gene>
    <name evidence="2" type="ORF">AtDm6_3510</name>
</gene>
<dbReference type="EMBL" id="JOKM01000122">
    <property type="protein sequence ID" value="KGB20731.1"/>
    <property type="molecule type" value="Genomic_DNA"/>
</dbReference>